<evidence type="ECO:0000256" key="9">
    <source>
        <dbReference type="HAMAP-Rule" id="MF_00097"/>
    </source>
</evidence>
<feature type="binding site" evidence="9">
    <location>
        <position position="96"/>
    </location>
    <ligand>
        <name>Mg(2+)</name>
        <dbReference type="ChEBI" id="CHEBI:18420"/>
    </ligand>
</feature>
<feature type="binding site" evidence="9">
    <location>
        <begin position="141"/>
        <end position="143"/>
    </location>
    <ligand>
        <name>2-[(2R,5Z)-2-carboxy-4-methylthiazol-5(2H)-ylidene]ethyl phosphate</name>
        <dbReference type="ChEBI" id="CHEBI:62899"/>
    </ligand>
</feature>
<dbReference type="GO" id="GO:0009228">
    <property type="term" value="P:thiamine biosynthetic process"/>
    <property type="evidence" value="ECO:0007669"/>
    <property type="project" value="UniProtKB-KW"/>
</dbReference>
<dbReference type="STRING" id="1123500.GCA_000420365_01339"/>
<comment type="function">
    <text evidence="9">Condenses 4-methyl-5-(beta-hydroxyethyl)thiazole monophosphate (THZ-P) and 2-methyl-4-amino-5-hydroxymethyl pyrimidine pyrophosphate (HMP-PP) to form thiamine monophosphate (TMP).</text>
</comment>
<evidence type="ECO:0000256" key="11">
    <source>
        <dbReference type="RuleBase" id="RU004253"/>
    </source>
</evidence>
<dbReference type="OrthoDB" id="9812206at2"/>
<comment type="catalytic activity">
    <reaction evidence="7 9 10">
        <text>2-(2-carboxy-4-methylthiazol-5-yl)ethyl phosphate + 4-amino-2-methyl-5-(diphosphooxymethyl)pyrimidine + 2 H(+) = thiamine phosphate + CO2 + diphosphate</text>
        <dbReference type="Rhea" id="RHEA:47848"/>
        <dbReference type="ChEBI" id="CHEBI:15378"/>
        <dbReference type="ChEBI" id="CHEBI:16526"/>
        <dbReference type="ChEBI" id="CHEBI:33019"/>
        <dbReference type="ChEBI" id="CHEBI:37575"/>
        <dbReference type="ChEBI" id="CHEBI:57841"/>
        <dbReference type="ChEBI" id="CHEBI:62890"/>
        <dbReference type="EC" id="2.5.1.3"/>
    </reaction>
</comment>
<dbReference type="PATRIC" id="fig|1123500.6.peg.1215"/>
<feature type="binding site" evidence="9">
    <location>
        <position position="77"/>
    </location>
    <ligand>
        <name>Mg(2+)</name>
        <dbReference type="ChEBI" id="CHEBI:18420"/>
    </ligand>
</feature>
<dbReference type="FunCoup" id="A0A0R2FWK4">
    <property type="interactions" value="227"/>
</dbReference>
<evidence type="ECO:0000256" key="8">
    <source>
        <dbReference type="ARBA" id="ARBA00047883"/>
    </source>
</evidence>
<proteinExistence type="inferred from homology"/>
<dbReference type="EC" id="2.5.1.3" evidence="9"/>
<feature type="binding site" evidence="9">
    <location>
        <position position="115"/>
    </location>
    <ligand>
        <name>4-amino-2-methyl-5-(diphosphooxymethyl)pyrimidine</name>
        <dbReference type="ChEBI" id="CHEBI:57841"/>
    </ligand>
</feature>
<evidence type="ECO:0000313" key="13">
    <source>
        <dbReference type="EMBL" id="KRN30789.1"/>
    </source>
</evidence>
<dbReference type="UniPathway" id="UPA00060">
    <property type="reaction ID" value="UER00141"/>
</dbReference>
<dbReference type="eggNOG" id="COG0352">
    <property type="taxonomic scope" value="Bacteria"/>
</dbReference>
<dbReference type="GO" id="GO:0005737">
    <property type="term" value="C:cytoplasm"/>
    <property type="evidence" value="ECO:0007669"/>
    <property type="project" value="TreeGrafter"/>
</dbReference>
<evidence type="ECO:0000256" key="1">
    <source>
        <dbReference type="ARBA" id="ARBA00005165"/>
    </source>
</evidence>
<evidence type="ECO:0000256" key="5">
    <source>
        <dbReference type="ARBA" id="ARBA00022977"/>
    </source>
</evidence>
<comment type="cofactor">
    <cofactor evidence="9">
        <name>Mg(2+)</name>
        <dbReference type="ChEBI" id="CHEBI:18420"/>
    </cofactor>
    <text evidence="9">Binds 1 Mg(2+) ion per subunit.</text>
</comment>
<feature type="binding site" evidence="9">
    <location>
        <begin position="194"/>
        <end position="195"/>
    </location>
    <ligand>
        <name>2-[(2R,5Z)-2-carboxy-4-methylthiazol-5(2H)-ylidene]ethyl phosphate</name>
        <dbReference type="ChEBI" id="CHEBI:62899"/>
    </ligand>
</feature>
<dbReference type="InterPro" id="IPR022998">
    <property type="entry name" value="ThiamineP_synth_TenI"/>
</dbReference>
<evidence type="ECO:0000256" key="10">
    <source>
        <dbReference type="RuleBase" id="RU003826"/>
    </source>
</evidence>
<name>A0A0R2FWK4_9LACO</name>
<gene>
    <name evidence="9" type="primary">thiE</name>
    <name evidence="13" type="ORF">IV68_GL001216</name>
</gene>
<feature type="binding site" evidence="9">
    <location>
        <begin position="41"/>
        <end position="45"/>
    </location>
    <ligand>
        <name>4-amino-2-methyl-5-(diphosphooxymethyl)pyrimidine</name>
        <dbReference type="ChEBI" id="CHEBI:57841"/>
    </ligand>
</feature>
<sequence>MNKENLELYFVAGPQDFPGLSIADAEKRIAMIIASGVTTYQFRDKGTQYDSVEQRLTLAKRLQLLAKRYRVAFVVDDDVDLALALSADGLHVGQDDQAVETLASRLPANMWLGLSASTPSEIRAATHPRIDYLGVGPVLPTQSKRDAKAPTGTAGLRDLYANRQRDLPIVAIGGITLATIPEIKAAGAAGVAVISLLTQSKEPSSTVQAMKERWHAGS</sequence>
<accession>A0A0R2FWK4</accession>
<reference evidence="13 14" key="1">
    <citation type="journal article" date="2015" name="Genome Announc.">
        <title>Expanding the biotechnology potential of lactobacilli through comparative genomics of 213 strains and associated genera.</title>
        <authorList>
            <person name="Sun Z."/>
            <person name="Harris H.M."/>
            <person name="McCann A."/>
            <person name="Guo C."/>
            <person name="Argimon S."/>
            <person name="Zhang W."/>
            <person name="Yang X."/>
            <person name="Jeffery I.B."/>
            <person name="Cooney J.C."/>
            <person name="Kagawa T.F."/>
            <person name="Liu W."/>
            <person name="Song Y."/>
            <person name="Salvetti E."/>
            <person name="Wrobel A."/>
            <person name="Rasinkangas P."/>
            <person name="Parkhill J."/>
            <person name="Rea M.C."/>
            <person name="O'Sullivan O."/>
            <person name="Ritari J."/>
            <person name="Douillard F.P."/>
            <person name="Paul Ross R."/>
            <person name="Yang R."/>
            <person name="Briner A.E."/>
            <person name="Felis G.E."/>
            <person name="de Vos W.M."/>
            <person name="Barrangou R."/>
            <person name="Klaenhammer T.R."/>
            <person name="Caufield P.W."/>
            <person name="Cui Y."/>
            <person name="Zhang H."/>
            <person name="O'Toole P.W."/>
        </authorList>
    </citation>
    <scope>NUCLEOTIDE SEQUENCE [LARGE SCALE GENOMIC DNA]</scope>
    <source>
        <strain evidence="13 14">DSM 20190</strain>
    </source>
</reference>
<keyword evidence="2 9" id="KW-0808">Transferase</keyword>
<dbReference type="EMBL" id="JQAX01000005">
    <property type="protein sequence ID" value="KRN30789.1"/>
    <property type="molecule type" value="Genomic_DNA"/>
</dbReference>
<evidence type="ECO:0000256" key="6">
    <source>
        <dbReference type="ARBA" id="ARBA00047334"/>
    </source>
</evidence>
<dbReference type="Pfam" id="PF02581">
    <property type="entry name" value="TMP-TENI"/>
    <property type="match status" value="1"/>
</dbReference>
<dbReference type="FunFam" id="3.20.20.70:FF:000096">
    <property type="entry name" value="Thiamine-phosphate synthase"/>
    <property type="match status" value="1"/>
</dbReference>
<keyword evidence="4 9" id="KW-0460">Magnesium</keyword>
<dbReference type="InterPro" id="IPR013785">
    <property type="entry name" value="Aldolase_TIM"/>
</dbReference>
<dbReference type="PANTHER" id="PTHR20857:SF15">
    <property type="entry name" value="THIAMINE-PHOSPHATE SYNTHASE"/>
    <property type="match status" value="1"/>
</dbReference>
<comment type="catalytic activity">
    <reaction evidence="6 9 10">
        <text>4-methyl-5-(2-phosphooxyethyl)-thiazole + 4-amino-2-methyl-5-(diphosphooxymethyl)pyrimidine + H(+) = thiamine phosphate + diphosphate</text>
        <dbReference type="Rhea" id="RHEA:22328"/>
        <dbReference type="ChEBI" id="CHEBI:15378"/>
        <dbReference type="ChEBI" id="CHEBI:33019"/>
        <dbReference type="ChEBI" id="CHEBI:37575"/>
        <dbReference type="ChEBI" id="CHEBI:57841"/>
        <dbReference type="ChEBI" id="CHEBI:58296"/>
        <dbReference type="EC" id="2.5.1.3"/>
    </reaction>
</comment>
<evidence type="ECO:0000256" key="2">
    <source>
        <dbReference type="ARBA" id="ARBA00022679"/>
    </source>
</evidence>
<organism evidence="13 14">
    <name type="scientific">Weissella halotolerans DSM 20190</name>
    <dbReference type="NCBI Taxonomy" id="1123500"/>
    <lineage>
        <taxon>Bacteria</taxon>
        <taxon>Bacillati</taxon>
        <taxon>Bacillota</taxon>
        <taxon>Bacilli</taxon>
        <taxon>Lactobacillales</taxon>
        <taxon>Lactobacillaceae</taxon>
        <taxon>Weissella</taxon>
    </lineage>
</organism>
<dbReference type="RefSeq" id="WP_022792045.1">
    <property type="nucleotide sequence ID" value="NZ_ATUU01000005.1"/>
</dbReference>
<comment type="pathway">
    <text evidence="1 9 11">Cofactor biosynthesis; thiamine diphosphate biosynthesis; thiamine phosphate from 4-amino-2-methyl-5-diphosphomethylpyrimidine and 4-methyl-5-(2-phosphoethyl)-thiazole: step 1/1.</text>
</comment>
<dbReference type="GO" id="GO:0004789">
    <property type="term" value="F:thiamine-phosphate diphosphorylase activity"/>
    <property type="evidence" value="ECO:0007669"/>
    <property type="project" value="UniProtKB-UniRule"/>
</dbReference>
<feature type="domain" description="Thiamine phosphate synthase/TenI" evidence="12">
    <location>
        <begin position="8"/>
        <end position="195"/>
    </location>
</feature>
<dbReference type="AlphaFoldDB" id="A0A0R2FWK4"/>
<dbReference type="CDD" id="cd00564">
    <property type="entry name" value="TMP_TenI"/>
    <property type="match status" value="1"/>
</dbReference>
<dbReference type="GO" id="GO:0009229">
    <property type="term" value="P:thiamine diphosphate biosynthetic process"/>
    <property type="evidence" value="ECO:0007669"/>
    <property type="project" value="UniProtKB-UniRule"/>
</dbReference>
<evidence type="ECO:0000256" key="4">
    <source>
        <dbReference type="ARBA" id="ARBA00022842"/>
    </source>
</evidence>
<comment type="similarity">
    <text evidence="9 10">Belongs to the thiamine-phosphate synthase family.</text>
</comment>
<dbReference type="PANTHER" id="PTHR20857">
    <property type="entry name" value="THIAMINE-PHOSPHATE PYROPHOSPHORYLASE"/>
    <property type="match status" value="1"/>
</dbReference>
<dbReference type="NCBIfam" id="TIGR00693">
    <property type="entry name" value="thiE"/>
    <property type="match status" value="1"/>
</dbReference>
<dbReference type="SUPFAM" id="SSF51391">
    <property type="entry name" value="Thiamin phosphate synthase"/>
    <property type="match status" value="1"/>
</dbReference>
<feature type="binding site" evidence="9">
    <location>
        <position position="144"/>
    </location>
    <ligand>
        <name>4-amino-2-methyl-5-(diphosphooxymethyl)pyrimidine</name>
        <dbReference type="ChEBI" id="CHEBI:57841"/>
    </ligand>
</feature>
<evidence type="ECO:0000259" key="12">
    <source>
        <dbReference type="Pfam" id="PF02581"/>
    </source>
</evidence>
<keyword evidence="3 9" id="KW-0479">Metal-binding</keyword>
<dbReference type="GO" id="GO:0000287">
    <property type="term" value="F:magnesium ion binding"/>
    <property type="evidence" value="ECO:0007669"/>
    <property type="project" value="UniProtKB-UniRule"/>
</dbReference>
<keyword evidence="5 9" id="KW-0784">Thiamine biosynthesis</keyword>
<keyword evidence="14" id="KW-1185">Reference proteome</keyword>
<protein>
    <recommendedName>
        <fullName evidence="9">Thiamine-phosphate synthase</fullName>
        <shortName evidence="9">TP synthase</shortName>
        <shortName evidence="9">TPS</shortName>
        <ecNumber evidence="9">2.5.1.3</ecNumber>
    </recommendedName>
    <alternativeName>
        <fullName evidence="9">Thiamine-phosphate pyrophosphorylase</fullName>
        <shortName evidence="9">TMP pyrophosphorylase</shortName>
        <shortName evidence="9">TMP-PPase</shortName>
    </alternativeName>
</protein>
<feature type="binding site" evidence="9">
    <location>
        <position position="174"/>
    </location>
    <ligand>
        <name>2-[(2R,5Z)-2-carboxy-4-methylthiazol-5(2H)-ylidene]ethyl phosphate</name>
        <dbReference type="ChEBI" id="CHEBI:62899"/>
    </ligand>
</feature>
<comment type="caution">
    <text evidence="13">The sequence shown here is derived from an EMBL/GenBank/DDBJ whole genome shotgun (WGS) entry which is preliminary data.</text>
</comment>
<dbReference type="HAMAP" id="MF_00097">
    <property type="entry name" value="TMP_synthase"/>
    <property type="match status" value="1"/>
</dbReference>
<feature type="binding site" evidence="9">
    <location>
        <position position="76"/>
    </location>
    <ligand>
        <name>4-amino-2-methyl-5-(diphosphooxymethyl)pyrimidine</name>
        <dbReference type="ChEBI" id="CHEBI:57841"/>
    </ligand>
</feature>
<dbReference type="Proteomes" id="UP000051296">
    <property type="component" value="Unassembled WGS sequence"/>
</dbReference>
<dbReference type="InParanoid" id="A0A0R2FWK4"/>
<dbReference type="InterPro" id="IPR034291">
    <property type="entry name" value="TMP_synthase"/>
</dbReference>
<dbReference type="Gene3D" id="3.20.20.70">
    <property type="entry name" value="Aldolase class I"/>
    <property type="match status" value="1"/>
</dbReference>
<evidence type="ECO:0000256" key="3">
    <source>
        <dbReference type="ARBA" id="ARBA00022723"/>
    </source>
</evidence>
<comment type="catalytic activity">
    <reaction evidence="8 9 10">
        <text>2-[(2R,5Z)-2-carboxy-4-methylthiazol-5(2H)-ylidene]ethyl phosphate + 4-amino-2-methyl-5-(diphosphooxymethyl)pyrimidine + 2 H(+) = thiamine phosphate + CO2 + diphosphate</text>
        <dbReference type="Rhea" id="RHEA:47844"/>
        <dbReference type="ChEBI" id="CHEBI:15378"/>
        <dbReference type="ChEBI" id="CHEBI:16526"/>
        <dbReference type="ChEBI" id="CHEBI:33019"/>
        <dbReference type="ChEBI" id="CHEBI:37575"/>
        <dbReference type="ChEBI" id="CHEBI:57841"/>
        <dbReference type="ChEBI" id="CHEBI:62899"/>
        <dbReference type="EC" id="2.5.1.3"/>
    </reaction>
</comment>
<dbReference type="InterPro" id="IPR036206">
    <property type="entry name" value="ThiamineP_synth_sf"/>
</dbReference>
<evidence type="ECO:0000313" key="14">
    <source>
        <dbReference type="Proteomes" id="UP000051296"/>
    </source>
</evidence>
<evidence type="ECO:0000256" key="7">
    <source>
        <dbReference type="ARBA" id="ARBA00047851"/>
    </source>
</evidence>